<comment type="caution">
    <text evidence="2">The sequence shown here is derived from an EMBL/GenBank/DDBJ whole genome shotgun (WGS) entry which is preliminary data.</text>
</comment>
<evidence type="ECO:0000259" key="1">
    <source>
        <dbReference type="PROSITE" id="PS51352"/>
    </source>
</evidence>
<organism evidence="2 3">
    <name type="scientific">Christiangramia antarctica</name>
    <dbReference type="NCBI Taxonomy" id="2058158"/>
    <lineage>
        <taxon>Bacteria</taxon>
        <taxon>Pseudomonadati</taxon>
        <taxon>Bacteroidota</taxon>
        <taxon>Flavobacteriia</taxon>
        <taxon>Flavobacteriales</taxon>
        <taxon>Flavobacteriaceae</taxon>
        <taxon>Christiangramia</taxon>
    </lineage>
</organism>
<protein>
    <submittedName>
        <fullName evidence="2">TlpA family protein disulfide reductase</fullName>
    </submittedName>
</protein>
<dbReference type="Pfam" id="PF00578">
    <property type="entry name" value="AhpC-TSA"/>
    <property type="match status" value="1"/>
</dbReference>
<proteinExistence type="predicted"/>
<sequence>MDFLKKEWTNILLIGLLVIMVIPQTRKPVQIFFNRIVAFAPGITSEDDRDKIENYNWVLEDSEKNRIEFKDYQDKIIIVNFWATWCPPCIAEMPDFEKLHTDYKDKINFFFVSNERHQTVAEFFEKNNYHLPNYKMLTQAPNPMQGNTLPTTFVIDRNGYIIVQKVGSANWNSESFRKTLDKLIAED</sequence>
<reference evidence="3" key="1">
    <citation type="journal article" date="2019" name="Int. J. Syst. Evol. Microbiol.">
        <title>The Global Catalogue of Microorganisms (GCM) 10K type strain sequencing project: providing services to taxonomists for standard genome sequencing and annotation.</title>
        <authorList>
            <consortium name="The Broad Institute Genomics Platform"/>
            <consortium name="The Broad Institute Genome Sequencing Center for Infectious Disease"/>
            <person name="Wu L."/>
            <person name="Ma J."/>
        </authorList>
    </citation>
    <scope>NUCLEOTIDE SEQUENCE [LARGE SCALE GENOMIC DNA]</scope>
    <source>
        <strain evidence="3">KCTC 52925</strain>
    </source>
</reference>
<dbReference type="InterPro" id="IPR050553">
    <property type="entry name" value="Thioredoxin_ResA/DsbE_sf"/>
</dbReference>
<dbReference type="InterPro" id="IPR013766">
    <property type="entry name" value="Thioredoxin_domain"/>
</dbReference>
<dbReference type="InterPro" id="IPR036249">
    <property type="entry name" value="Thioredoxin-like_sf"/>
</dbReference>
<gene>
    <name evidence="2" type="ORF">ACFSYS_08950</name>
</gene>
<dbReference type="Gene3D" id="3.40.30.10">
    <property type="entry name" value="Glutaredoxin"/>
    <property type="match status" value="1"/>
</dbReference>
<evidence type="ECO:0000313" key="2">
    <source>
        <dbReference type="EMBL" id="MFD2833416.1"/>
    </source>
</evidence>
<dbReference type="Proteomes" id="UP001597438">
    <property type="component" value="Unassembled WGS sequence"/>
</dbReference>
<dbReference type="PANTHER" id="PTHR42852">
    <property type="entry name" value="THIOL:DISULFIDE INTERCHANGE PROTEIN DSBE"/>
    <property type="match status" value="1"/>
</dbReference>
<feature type="domain" description="Thioredoxin" evidence="1">
    <location>
        <begin position="34"/>
        <end position="185"/>
    </location>
</feature>
<dbReference type="CDD" id="cd02966">
    <property type="entry name" value="TlpA_like_family"/>
    <property type="match status" value="1"/>
</dbReference>
<dbReference type="PROSITE" id="PS51352">
    <property type="entry name" value="THIOREDOXIN_2"/>
    <property type="match status" value="1"/>
</dbReference>
<dbReference type="InterPro" id="IPR000866">
    <property type="entry name" value="AhpC/TSA"/>
</dbReference>
<dbReference type="PANTHER" id="PTHR42852:SF13">
    <property type="entry name" value="PROTEIN DIPZ"/>
    <property type="match status" value="1"/>
</dbReference>
<accession>A0ABW5X372</accession>
<name>A0ABW5X372_9FLAO</name>
<dbReference type="RefSeq" id="WP_251742589.1">
    <property type="nucleotide sequence ID" value="NZ_JBHUOJ010000019.1"/>
</dbReference>
<dbReference type="EMBL" id="JBHUOJ010000019">
    <property type="protein sequence ID" value="MFD2833416.1"/>
    <property type="molecule type" value="Genomic_DNA"/>
</dbReference>
<keyword evidence="3" id="KW-1185">Reference proteome</keyword>
<evidence type="ECO:0000313" key="3">
    <source>
        <dbReference type="Proteomes" id="UP001597438"/>
    </source>
</evidence>
<dbReference type="SUPFAM" id="SSF52833">
    <property type="entry name" value="Thioredoxin-like"/>
    <property type="match status" value="1"/>
</dbReference>